<proteinExistence type="predicted"/>
<reference evidence="3" key="1">
    <citation type="submission" date="2013-04" db="EMBL/GenBank/DDBJ databases">
        <title>The Genome Sequence of Fonticula alba ATCC 38817.</title>
        <authorList>
            <consortium name="The Broad Institute Genomics Platform"/>
            <person name="Russ C."/>
            <person name="Cuomo C."/>
            <person name="Burger G."/>
            <person name="Gray M.W."/>
            <person name="Holland P.W.H."/>
            <person name="King N."/>
            <person name="Lang F.B.F."/>
            <person name="Roger A.J."/>
            <person name="Ruiz-Trillo I."/>
            <person name="Brown M."/>
            <person name="Walker B."/>
            <person name="Young S."/>
            <person name="Zeng Q."/>
            <person name="Gargeya S."/>
            <person name="Fitzgerald M."/>
            <person name="Haas B."/>
            <person name="Abouelleil A."/>
            <person name="Allen A.W."/>
            <person name="Alvarado L."/>
            <person name="Arachchi H.M."/>
            <person name="Berlin A.M."/>
            <person name="Chapman S.B."/>
            <person name="Gainer-Dewar J."/>
            <person name="Goldberg J."/>
            <person name="Griggs A."/>
            <person name="Gujja S."/>
            <person name="Hansen M."/>
            <person name="Howarth C."/>
            <person name="Imamovic A."/>
            <person name="Ireland A."/>
            <person name="Larimer J."/>
            <person name="McCowan C."/>
            <person name="Murphy C."/>
            <person name="Pearson M."/>
            <person name="Poon T.W."/>
            <person name="Priest M."/>
            <person name="Roberts A."/>
            <person name="Saif S."/>
            <person name="Shea T."/>
            <person name="Sisk P."/>
            <person name="Sykes S."/>
            <person name="Wortman J."/>
            <person name="Nusbaum C."/>
            <person name="Birren B."/>
        </authorList>
    </citation>
    <scope>NUCLEOTIDE SEQUENCE [LARGE SCALE GENOMIC DNA]</scope>
    <source>
        <strain evidence="3">ATCC 38817</strain>
    </source>
</reference>
<keyword evidence="4" id="KW-1185">Reference proteome</keyword>
<keyword evidence="1" id="KW-0812">Transmembrane</keyword>
<organism evidence="3">
    <name type="scientific">Fonticula alba</name>
    <name type="common">Slime mold</name>
    <dbReference type="NCBI Taxonomy" id="691883"/>
    <lineage>
        <taxon>Eukaryota</taxon>
        <taxon>Rotosphaerida</taxon>
        <taxon>Fonticulaceae</taxon>
        <taxon>Fonticula</taxon>
    </lineage>
</organism>
<dbReference type="AlphaFoldDB" id="A0A058YZ60"/>
<dbReference type="PANTHER" id="PTHR45756:SF1">
    <property type="entry name" value="PROTEIN KINASE DOMAIN CONTAINING PROTEIN"/>
    <property type="match status" value="1"/>
</dbReference>
<dbReference type="InterPro" id="IPR053215">
    <property type="entry name" value="TKL_Ser/Thr_kinase"/>
</dbReference>
<keyword evidence="1" id="KW-1133">Transmembrane helix</keyword>
<dbReference type="Proteomes" id="UP000030693">
    <property type="component" value="Unassembled WGS sequence"/>
</dbReference>
<dbReference type="CDD" id="cd00064">
    <property type="entry name" value="FU"/>
    <property type="match status" value="2"/>
</dbReference>
<dbReference type="Gene3D" id="1.10.510.10">
    <property type="entry name" value="Transferase(Phosphotransferase) domain 1"/>
    <property type="match status" value="1"/>
</dbReference>
<dbReference type="PROSITE" id="PS00108">
    <property type="entry name" value="PROTEIN_KINASE_ST"/>
    <property type="match status" value="1"/>
</dbReference>
<feature type="domain" description="Protein kinase" evidence="2">
    <location>
        <begin position="386"/>
        <end position="670"/>
    </location>
</feature>
<evidence type="ECO:0000313" key="4">
    <source>
        <dbReference type="Proteomes" id="UP000030693"/>
    </source>
</evidence>
<gene>
    <name evidence="3" type="ORF">H696_06290</name>
</gene>
<evidence type="ECO:0000256" key="1">
    <source>
        <dbReference type="SAM" id="Phobius"/>
    </source>
</evidence>
<keyword evidence="3" id="KW-0418">Kinase</keyword>
<dbReference type="EMBL" id="KB932250">
    <property type="protein sequence ID" value="KCV67290.1"/>
    <property type="molecule type" value="Genomic_DNA"/>
</dbReference>
<dbReference type="InterPro" id="IPR009030">
    <property type="entry name" value="Growth_fac_rcpt_cys_sf"/>
</dbReference>
<dbReference type="SMART" id="SM00220">
    <property type="entry name" value="S_TKc"/>
    <property type="match status" value="1"/>
</dbReference>
<dbReference type="GeneID" id="20531015"/>
<dbReference type="STRING" id="691883.A0A058YZ60"/>
<dbReference type="InterPro" id="IPR000719">
    <property type="entry name" value="Prot_kinase_dom"/>
</dbReference>
<dbReference type="OrthoDB" id="300641at2759"/>
<keyword evidence="3" id="KW-0808">Transferase</keyword>
<keyword evidence="1" id="KW-0472">Membrane</keyword>
<dbReference type="GO" id="GO:0005524">
    <property type="term" value="F:ATP binding"/>
    <property type="evidence" value="ECO:0007669"/>
    <property type="project" value="InterPro"/>
</dbReference>
<dbReference type="GO" id="GO:0004672">
    <property type="term" value="F:protein kinase activity"/>
    <property type="evidence" value="ECO:0007669"/>
    <property type="project" value="InterPro"/>
</dbReference>
<dbReference type="Gene3D" id="2.10.220.10">
    <property type="entry name" value="Hormone Receptor, Insulin-like Growth Factor Receptor 1, Chain A, domain 2"/>
    <property type="match status" value="4"/>
</dbReference>
<dbReference type="RefSeq" id="XP_009498305.1">
    <property type="nucleotide sequence ID" value="XM_009500030.1"/>
</dbReference>
<dbReference type="InterPro" id="IPR006212">
    <property type="entry name" value="Furin_repeat"/>
</dbReference>
<feature type="transmembrane region" description="Helical" evidence="1">
    <location>
        <begin position="322"/>
        <end position="346"/>
    </location>
</feature>
<dbReference type="PROSITE" id="PS50011">
    <property type="entry name" value="PROTEIN_KINASE_DOM"/>
    <property type="match status" value="1"/>
</dbReference>
<dbReference type="SUPFAM" id="SSF56112">
    <property type="entry name" value="Protein kinase-like (PK-like)"/>
    <property type="match status" value="1"/>
</dbReference>
<evidence type="ECO:0000313" key="3">
    <source>
        <dbReference type="EMBL" id="KCV67290.1"/>
    </source>
</evidence>
<dbReference type="InterPro" id="IPR008271">
    <property type="entry name" value="Ser/Thr_kinase_AS"/>
</dbReference>
<dbReference type="SUPFAM" id="SSF57184">
    <property type="entry name" value="Growth factor receptor domain"/>
    <property type="match status" value="3"/>
</dbReference>
<dbReference type="PANTHER" id="PTHR45756">
    <property type="entry name" value="PALMITOYLTRANSFERASE"/>
    <property type="match status" value="1"/>
</dbReference>
<dbReference type="Pfam" id="PF00069">
    <property type="entry name" value="Pkinase"/>
    <property type="match status" value="1"/>
</dbReference>
<sequence length="679" mass="70186">MCLSCDAGLFLTPTGGCSAACPAKMYGDAPSASCQPCDPGCAECLGPGDDECTACIGGLEAIPAATAPHACVSPCPSGEFRQPGTTACQPCDGACAECTGPTDQDCWRCEGTHLQEGECVQECAPKHVPQGGRCLPCHLSCDACSGTRSTQCTGACPPGLVALPQEGGLMSCVANCPIGYTRSSTECVKCAAHCASCPGSANACGQCERGWFLNDAQEQVCLACPKHCEACAPGGGMPACTILPDGALSCPTVPSCLRCEAPYLLLENGTSCVPACPAGFFDDHEPAVPVCGPCHSSCATCMGPGKTDCLTNSPEALRRMRLALGLGLGFGVLLLLLALVLVLLVYRRRAASKDPDTPDEDATVLNTIVELSLPGSIQVCLASDFAPLDAPLGAGGQASVFAARAVGAGISARLGCPDTVAIKQLKASTLTASRAALFQNEVALMWLLRQQPNIVHIYGYSDRPPAIVMERFDADLAGLLHSEVELSLHARLDLATQWATGLEAMHAAGIAHGDLKPGNVFVTQTAGSWYAALGDLGTSRSLQADRATALVATAPELNALSARYAAPEVLEAFHRRRPLPREALPPADIYAAAILLWECLARSVPWQGCSFRDIADQVAAGRRPDVELATGPVAQASPALAQTLAGTLPLLWGSDTGARPLAAALRHTVAALRAMLPSQ</sequence>
<protein>
    <submittedName>
        <fullName evidence="3">TKL protein kinase</fullName>
    </submittedName>
</protein>
<name>A0A058YZ60_FONAL</name>
<dbReference type="OMA" id="CTINCIQ"/>
<dbReference type="InterPro" id="IPR011009">
    <property type="entry name" value="Kinase-like_dom_sf"/>
</dbReference>
<evidence type="ECO:0000259" key="2">
    <source>
        <dbReference type="PROSITE" id="PS50011"/>
    </source>
</evidence>
<dbReference type="SMART" id="SM00261">
    <property type="entry name" value="FU"/>
    <property type="match status" value="6"/>
</dbReference>
<dbReference type="eggNOG" id="KOG1025">
    <property type="taxonomic scope" value="Eukaryota"/>
</dbReference>
<accession>A0A058YZ60</accession>